<keyword evidence="1" id="KW-0723">Serine/threonine-protein kinase</keyword>
<name>A0A4P9WCX9_9FUNG</name>
<feature type="non-terminal residue" evidence="7">
    <location>
        <position position="1"/>
    </location>
</feature>
<dbReference type="EMBL" id="KZ996855">
    <property type="protein sequence ID" value="RKO88226.1"/>
    <property type="molecule type" value="Genomic_DNA"/>
</dbReference>
<dbReference type="Proteomes" id="UP000269721">
    <property type="component" value="Unassembled WGS sequence"/>
</dbReference>
<dbReference type="AlphaFoldDB" id="A0A4P9WCX9"/>
<dbReference type="PANTHER" id="PTHR24351">
    <property type="entry name" value="RIBOSOMAL PROTEIN S6 KINASE"/>
    <property type="match status" value="1"/>
</dbReference>
<keyword evidence="4 7" id="KW-0418">Kinase</keyword>
<dbReference type="Gene3D" id="1.10.510.10">
    <property type="entry name" value="Transferase(Phosphotransferase) domain 1"/>
    <property type="match status" value="1"/>
</dbReference>
<evidence type="ECO:0000313" key="8">
    <source>
        <dbReference type="Proteomes" id="UP000269721"/>
    </source>
</evidence>
<gene>
    <name evidence="7" type="ORF">BDK51DRAFT_11586</name>
</gene>
<dbReference type="Pfam" id="PF00433">
    <property type="entry name" value="Pkinase_C"/>
    <property type="match status" value="1"/>
</dbReference>
<reference evidence="8" key="1">
    <citation type="journal article" date="2018" name="Nat. Microbiol.">
        <title>Leveraging single-cell genomics to expand the fungal tree of life.</title>
        <authorList>
            <person name="Ahrendt S.R."/>
            <person name="Quandt C.A."/>
            <person name="Ciobanu D."/>
            <person name="Clum A."/>
            <person name="Salamov A."/>
            <person name="Andreopoulos B."/>
            <person name="Cheng J.F."/>
            <person name="Woyke T."/>
            <person name="Pelin A."/>
            <person name="Henrissat B."/>
            <person name="Reynolds N.K."/>
            <person name="Benny G.L."/>
            <person name="Smith M.E."/>
            <person name="James T.Y."/>
            <person name="Grigoriev I.V."/>
        </authorList>
    </citation>
    <scope>NUCLEOTIDE SEQUENCE [LARGE SCALE GENOMIC DNA]</scope>
</reference>
<evidence type="ECO:0000313" key="7">
    <source>
        <dbReference type="EMBL" id="RKO88226.1"/>
    </source>
</evidence>
<dbReference type="SMART" id="SM00133">
    <property type="entry name" value="S_TK_X"/>
    <property type="match status" value="1"/>
</dbReference>
<accession>A0A4P9WCX9</accession>
<dbReference type="InterPro" id="IPR011009">
    <property type="entry name" value="Kinase-like_dom_sf"/>
</dbReference>
<dbReference type="InterPro" id="IPR017892">
    <property type="entry name" value="Pkinase_C"/>
</dbReference>
<feature type="domain" description="AGC-kinase C-terminal" evidence="6">
    <location>
        <begin position="21"/>
        <end position="85"/>
    </location>
</feature>
<keyword evidence="8" id="KW-1185">Reference proteome</keyword>
<proteinExistence type="predicted"/>
<sequence length="85" mass="10019">ARRLGGGRDDAEEIKRHPWFDGVDWDAFLEKRVPPPWVPKITHPTDVSNFDPEYTREKLNMTPINSVLSEQDQNEFRDFDYVSGW</sequence>
<dbReference type="GO" id="GO:0004674">
    <property type="term" value="F:protein serine/threonine kinase activity"/>
    <property type="evidence" value="ECO:0007669"/>
    <property type="project" value="UniProtKB-KW"/>
</dbReference>
<keyword evidence="5" id="KW-0067">ATP-binding</keyword>
<dbReference type="GO" id="GO:0005524">
    <property type="term" value="F:ATP binding"/>
    <property type="evidence" value="ECO:0007669"/>
    <property type="project" value="UniProtKB-KW"/>
</dbReference>
<protein>
    <submittedName>
        <fullName evidence="7">Kinase C-like protein</fullName>
    </submittedName>
</protein>
<organism evidence="7 8">
    <name type="scientific">Blyttiomyces helicus</name>
    <dbReference type="NCBI Taxonomy" id="388810"/>
    <lineage>
        <taxon>Eukaryota</taxon>
        <taxon>Fungi</taxon>
        <taxon>Fungi incertae sedis</taxon>
        <taxon>Chytridiomycota</taxon>
        <taxon>Chytridiomycota incertae sedis</taxon>
        <taxon>Chytridiomycetes</taxon>
        <taxon>Chytridiomycetes incertae sedis</taxon>
        <taxon>Blyttiomyces</taxon>
    </lineage>
</organism>
<dbReference type="SUPFAM" id="SSF56112">
    <property type="entry name" value="Protein kinase-like (PK-like)"/>
    <property type="match status" value="1"/>
</dbReference>
<evidence type="ECO:0000256" key="3">
    <source>
        <dbReference type="ARBA" id="ARBA00022741"/>
    </source>
</evidence>
<keyword evidence="2" id="KW-0808">Transferase</keyword>
<dbReference type="Gene3D" id="3.30.200.20">
    <property type="entry name" value="Phosphorylase Kinase, domain 1"/>
    <property type="match status" value="1"/>
</dbReference>
<evidence type="ECO:0000256" key="4">
    <source>
        <dbReference type="ARBA" id="ARBA00022777"/>
    </source>
</evidence>
<dbReference type="InterPro" id="IPR000961">
    <property type="entry name" value="AGC-kinase_C"/>
</dbReference>
<keyword evidence="3" id="KW-0547">Nucleotide-binding</keyword>
<dbReference type="PROSITE" id="PS51285">
    <property type="entry name" value="AGC_KINASE_CTER"/>
    <property type="match status" value="1"/>
</dbReference>
<evidence type="ECO:0000256" key="2">
    <source>
        <dbReference type="ARBA" id="ARBA00022679"/>
    </source>
</evidence>
<evidence type="ECO:0000256" key="5">
    <source>
        <dbReference type="ARBA" id="ARBA00022840"/>
    </source>
</evidence>
<feature type="non-terminal residue" evidence="7">
    <location>
        <position position="85"/>
    </location>
</feature>
<dbReference type="OrthoDB" id="63267at2759"/>
<evidence type="ECO:0000256" key="1">
    <source>
        <dbReference type="ARBA" id="ARBA00022527"/>
    </source>
</evidence>
<evidence type="ECO:0000259" key="6">
    <source>
        <dbReference type="PROSITE" id="PS51285"/>
    </source>
</evidence>